<evidence type="ECO:0000313" key="8">
    <source>
        <dbReference type="Proteomes" id="UP000240987"/>
    </source>
</evidence>
<dbReference type="GO" id="GO:0016020">
    <property type="term" value="C:membrane"/>
    <property type="evidence" value="ECO:0007669"/>
    <property type="project" value="UniProtKB-SubCell"/>
</dbReference>
<feature type="transmembrane region" description="Helical" evidence="5">
    <location>
        <begin position="75"/>
        <end position="97"/>
    </location>
</feature>
<accession>A0A2T3J8L0</accession>
<keyword evidence="3 5" id="KW-1133">Transmembrane helix</keyword>
<keyword evidence="4 5" id="KW-0472">Membrane</keyword>
<organism evidence="7 8">
    <name type="scientific">Photobacterium frigidiphilum</name>
    <dbReference type="NCBI Taxonomy" id="264736"/>
    <lineage>
        <taxon>Bacteria</taxon>
        <taxon>Pseudomonadati</taxon>
        <taxon>Pseudomonadota</taxon>
        <taxon>Gammaproteobacteria</taxon>
        <taxon>Vibrionales</taxon>
        <taxon>Vibrionaceae</taxon>
        <taxon>Photobacterium</taxon>
    </lineage>
</organism>
<evidence type="ECO:0000313" key="7">
    <source>
        <dbReference type="EMBL" id="PSU45097.1"/>
    </source>
</evidence>
<protein>
    <submittedName>
        <fullName evidence="7">Mechanosensitive ion channel protein MscS</fullName>
    </submittedName>
</protein>
<keyword evidence="2 5" id="KW-0812">Transmembrane</keyword>
<dbReference type="InterPro" id="IPR006685">
    <property type="entry name" value="MscS_channel_2nd"/>
</dbReference>
<dbReference type="Pfam" id="PF00924">
    <property type="entry name" value="MS_channel_2nd"/>
    <property type="match status" value="1"/>
</dbReference>
<evidence type="ECO:0000256" key="3">
    <source>
        <dbReference type="ARBA" id="ARBA00022989"/>
    </source>
</evidence>
<feature type="transmembrane region" description="Helical" evidence="5">
    <location>
        <begin position="12"/>
        <end position="31"/>
    </location>
</feature>
<dbReference type="AlphaFoldDB" id="A0A2T3J8L0"/>
<evidence type="ECO:0000256" key="5">
    <source>
        <dbReference type="SAM" id="Phobius"/>
    </source>
</evidence>
<dbReference type="EMBL" id="PYMJ01000036">
    <property type="protein sequence ID" value="PSU45097.1"/>
    <property type="molecule type" value="Genomic_DNA"/>
</dbReference>
<keyword evidence="8" id="KW-1185">Reference proteome</keyword>
<dbReference type="PANTHER" id="PTHR30566:SF27">
    <property type="entry name" value="MECHANOSENSITIVE ION CHANNEL PROTEIN"/>
    <property type="match status" value="1"/>
</dbReference>
<dbReference type="GO" id="GO:0008381">
    <property type="term" value="F:mechanosensitive monoatomic ion channel activity"/>
    <property type="evidence" value="ECO:0007669"/>
    <property type="project" value="UniProtKB-ARBA"/>
</dbReference>
<evidence type="ECO:0000256" key="1">
    <source>
        <dbReference type="ARBA" id="ARBA00004370"/>
    </source>
</evidence>
<name>A0A2T3J8L0_9GAMM</name>
<reference evidence="7 8" key="1">
    <citation type="submission" date="2018-01" db="EMBL/GenBank/DDBJ databases">
        <title>Whole genome sequencing of Histamine producing bacteria.</title>
        <authorList>
            <person name="Butler K."/>
        </authorList>
    </citation>
    <scope>NUCLEOTIDE SEQUENCE [LARGE SCALE GENOMIC DNA]</scope>
    <source>
        <strain evidence="7 8">JCM 12947</strain>
    </source>
</reference>
<comment type="subcellular location">
    <subcellularLocation>
        <location evidence="1">Membrane</location>
    </subcellularLocation>
</comment>
<comment type="caution">
    <text evidence="7">The sequence shown here is derived from an EMBL/GenBank/DDBJ whole genome shotgun (WGS) entry which is preliminary data.</text>
</comment>
<evidence type="ECO:0000256" key="2">
    <source>
        <dbReference type="ARBA" id="ARBA00022692"/>
    </source>
</evidence>
<proteinExistence type="predicted"/>
<dbReference type="Gene3D" id="2.30.30.60">
    <property type="match status" value="1"/>
</dbReference>
<feature type="transmembrane region" description="Helical" evidence="5">
    <location>
        <begin position="52"/>
        <end position="69"/>
    </location>
</feature>
<dbReference type="InterPro" id="IPR023408">
    <property type="entry name" value="MscS_beta-dom_sf"/>
</dbReference>
<gene>
    <name evidence="7" type="ORF">C9J12_24345</name>
</gene>
<feature type="domain" description="Mechanosensitive ion channel MscS" evidence="6">
    <location>
        <begin position="106"/>
        <end position="167"/>
    </location>
</feature>
<evidence type="ECO:0000259" key="6">
    <source>
        <dbReference type="Pfam" id="PF00924"/>
    </source>
</evidence>
<dbReference type="InterPro" id="IPR010920">
    <property type="entry name" value="LSM_dom_sf"/>
</dbReference>
<dbReference type="PANTHER" id="PTHR30566">
    <property type="entry name" value="YNAI-RELATED MECHANOSENSITIVE ION CHANNEL"/>
    <property type="match status" value="1"/>
</dbReference>
<dbReference type="SUPFAM" id="SSF50182">
    <property type="entry name" value="Sm-like ribonucleoproteins"/>
    <property type="match status" value="1"/>
</dbReference>
<sequence>MLELLTFAIEHKIITTLVIITTLLLLRVLVLKIIRGDHNFISEKQRQWMSRTKNGFAILIIITIFGIWNSEIKEFALSLTAIAMAVVIASKEMILCITGSIHRASSSSFTIGDWIEVGDLRGEVIEHTMLSTKIQEIDIAHNRYDYTGKTLTLPNSMFFSHTIKNMNFMKRYVYHNFTIVGPKERNLFSYHDELISNINDYSEEFIEVARRYNSVIERHAGVDLPGAEPHIHIGTNCTGESVMHITIFCPTEQAAELEQHITSDFMRLVYGP</sequence>
<dbReference type="OrthoDB" id="9775421at2"/>
<evidence type="ECO:0000256" key="4">
    <source>
        <dbReference type="ARBA" id="ARBA00023136"/>
    </source>
</evidence>
<dbReference type="Proteomes" id="UP000240987">
    <property type="component" value="Unassembled WGS sequence"/>
</dbReference>
<dbReference type="RefSeq" id="WP_107245077.1">
    <property type="nucleotide sequence ID" value="NZ_PYMJ01000036.1"/>
</dbReference>